<evidence type="ECO:0000256" key="6">
    <source>
        <dbReference type="ARBA" id="ARBA00022989"/>
    </source>
</evidence>
<evidence type="ECO:0000256" key="1">
    <source>
        <dbReference type="ARBA" id="ARBA00004429"/>
    </source>
</evidence>
<feature type="transmembrane region" description="Helical" evidence="8">
    <location>
        <begin position="198"/>
        <end position="225"/>
    </location>
</feature>
<dbReference type="CDD" id="cd06261">
    <property type="entry name" value="TM_PBP2"/>
    <property type="match status" value="2"/>
</dbReference>
<evidence type="ECO:0000259" key="9">
    <source>
        <dbReference type="PROSITE" id="PS50928"/>
    </source>
</evidence>
<comment type="subcellular location">
    <subcellularLocation>
        <location evidence="1">Cell inner membrane</location>
        <topology evidence="1">Multi-pass membrane protein</topology>
    </subcellularLocation>
    <subcellularLocation>
        <location evidence="8">Cell membrane</location>
        <topology evidence="8">Multi-pass membrane protein</topology>
    </subcellularLocation>
</comment>
<evidence type="ECO:0000256" key="2">
    <source>
        <dbReference type="ARBA" id="ARBA00022448"/>
    </source>
</evidence>
<keyword evidence="6 8" id="KW-1133">Transmembrane helix</keyword>
<feature type="transmembrane region" description="Helical" evidence="8">
    <location>
        <begin position="12"/>
        <end position="39"/>
    </location>
</feature>
<feature type="transmembrane region" description="Helical" evidence="8">
    <location>
        <begin position="329"/>
        <end position="356"/>
    </location>
</feature>
<accession>A0ABS6WKV8</accession>
<dbReference type="Pfam" id="PF00528">
    <property type="entry name" value="BPD_transp_1"/>
    <property type="match status" value="2"/>
</dbReference>
<dbReference type="InterPro" id="IPR005947">
    <property type="entry name" value="ThiP_ABC_transpt"/>
</dbReference>
<dbReference type="EMBL" id="JAHWQX010000001">
    <property type="protein sequence ID" value="MBW3096574.1"/>
    <property type="molecule type" value="Genomic_DNA"/>
</dbReference>
<feature type="domain" description="ABC transmembrane type-1" evidence="9">
    <location>
        <begin position="57"/>
        <end position="263"/>
    </location>
</feature>
<keyword evidence="2 8" id="KW-0813">Transport</keyword>
<dbReference type="PANTHER" id="PTHR30183">
    <property type="entry name" value="MOLYBDENUM TRANSPORT SYSTEM PERMEASE PROTEIN MODB"/>
    <property type="match status" value="1"/>
</dbReference>
<comment type="caution">
    <text evidence="10">The sequence shown here is derived from an EMBL/GenBank/DDBJ whole genome shotgun (WGS) entry which is preliminary data.</text>
</comment>
<evidence type="ECO:0000256" key="4">
    <source>
        <dbReference type="ARBA" id="ARBA00022519"/>
    </source>
</evidence>
<dbReference type="PROSITE" id="PS50928">
    <property type="entry name" value="ABC_TM1"/>
    <property type="match status" value="2"/>
</dbReference>
<feature type="transmembrane region" description="Helical" evidence="8">
    <location>
        <begin position="59"/>
        <end position="82"/>
    </location>
</feature>
<feature type="transmembrane region" description="Helical" evidence="8">
    <location>
        <begin position="94"/>
        <end position="118"/>
    </location>
</feature>
<feature type="transmembrane region" description="Helical" evidence="8">
    <location>
        <begin position="292"/>
        <end position="317"/>
    </location>
</feature>
<organism evidence="10 11">
    <name type="scientific">Pseudohoeflea coraliihabitans</name>
    <dbReference type="NCBI Taxonomy" id="2860393"/>
    <lineage>
        <taxon>Bacteria</taxon>
        <taxon>Pseudomonadati</taxon>
        <taxon>Pseudomonadota</taxon>
        <taxon>Alphaproteobacteria</taxon>
        <taxon>Hyphomicrobiales</taxon>
        <taxon>Rhizobiaceae</taxon>
        <taxon>Pseudohoeflea</taxon>
    </lineage>
</organism>
<gene>
    <name evidence="10" type="primary">thiP</name>
    <name evidence="10" type="ORF">KY465_04720</name>
</gene>
<feature type="transmembrane region" description="Helical" evidence="8">
    <location>
        <begin position="377"/>
        <end position="400"/>
    </location>
</feature>
<dbReference type="InterPro" id="IPR000515">
    <property type="entry name" value="MetI-like"/>
</dbReference>
<evidence type="ECO:0000256" key="8">
    <source>
        <dbReference type="RuleBase" id="RU363032"/>
    </source>
</evidence>
<dbReference type="Proteomes" id="UP001430804">
    <property type="component" value="Unassembled WGS sequence"/>
</dbReference>
<evidence type="ECO:0000256" key="5">
    <source>
        <dbReference type="ARBA" id="ARBA00022692"/>
    </source>
</evidence>
<comment type="similarity">
    <text evidence="8">Belongs to the binding-protein-dependent transport system permease family.</text>
</comment>
<feature type="transmembrane region" description="Helical" evidence="8">
    <location>
        <begin position="245"/>
        <end position="263"/>
    </location>
</feature>
<dbReference type="RefSeq" id="WP_219200316.1">
    <property type="nucleotide sequence ID" value="NZ_JAHWQX010000001.1"/>
</dbReference>
<evidence type="ECO:0000313" key="11">
    <source>
        <dbReference type="Proteomes" id="UP001430804"/>
    </source>
</evidence>
<sequence>MSSLLTRAESRAAVLGGVIAIAAISVAIAVPVTALLWRGTTGEAPDLGFDSYLLRVTRFTLLQAVLSTLLSVALAIPLARALARRPSFPGRVWLLRLFAVPLGLPPLVAALGLLTIWGRQGAVNDLLTGLTGGEPFSIYGLSGILLAHVFFNLPLTARLLLLGLERLPQEYWKNAAILGLGQWTTFRHVEWPAMLQPALAAASLVFMLCITSFTLVLVLGGGPAATTLEVAVYQALRFDFDPSRAVFLAVIQIALTIAALALLRLTGGRDDVSELMVTGQARPDVHGRAAGLVDMTVILVAALFVLSPLLATLVAGLSADLPRLLTEAALWRAGLTSLGVALCAALLSLLLALLLIRARLQMPGLGAQRTKHGLDALAGAAGSLVLMVPPIVLGAGWFLLFRGARGSILLPLILIIIINAMMALPFVMRVLEGAYRTAMSRNGQLALALGVTGLSRIRRIDLPALARPLGAAFAFAMALSLGDLGAIALFGNDRLVTLPYLLLQKMGSYRTADAAGMALILATLCIGLMMLADRSVSRQRSGTQKNPQKNKGRMP</sequence>
<dbReference type="PANTHER" id="PTHR30183:SF9">
    <property type="entry name" value="THIAMINE TRANSPORT SYSTEM PERMEASE PROTEIN THIP"/>
    <property type="match status" value="1"/>
</dbReference>
<keyword evidence="4" id="KW-0997">Cell inner membrane</keyword>
<dbReference type="NCBIfam" id="TIGR01253">
    <property type="entry name" value="thiP"/>
    <property type="match status" value="1"/>
</dbReference>
<feature type="transmembrane region" description="Helical" evidence="8">
    <location>
        <begin position="406"/>
        <end position="431"/>
    </location>
</feature>
<feature type="transmembrane region" description="Helical" evidence="8">
    <location>
        <begin position="511"/>
        <end position="532"/>
    </location>
</feature>
<proteinExistence type="inferred from homology"/>
<feature type="transmembrane region" description="Helical" evidence="8">
    <location>
        <begin position="465"/>
        <end position="491"/>
    </location>
</feature>
<reference evidence="10" key="1">
    <citation type="submission" date="2021-07" db="EMBL/GenBank/DDBJ databases">
        <title>Pseudohoeflea marina sp. nov. a polyhydroxyalcanoate-producing bacterium.</title>
        <authorList>
            <person name="Zheng W."/>
            <person name="Yu S."/>
            <person name="Huang Y."/>
        </authorList>
    </citation>
    <scope>NUCLEOTIDE SEQUENCE</scope>
    <source>
        <strain evidence="10">DP4N28-3</strain>
    </source>
</reference>
<evidence type="ECO:0000313" key="10">
    <source>
        <dbReference type="EMBL" id="MBW3096574.1"/>
    </source>
</evidence>
<keyword evidence="3" id="KW-1003">Cell membrane</keyword>
<evidence type="ECO:0000256" key="3">
    <source>
        <dbReference type="ARBA" id="ARBA00022475"/>
    </source>
</evidence>
<name>A0ABS6WKV8_9HYPH</name>
<keyword evidence="5 8" id="KW-0812">Transmembrane</keyword>
<protein>
    <submittedName>
        <fullName evidence="10">Thiamine/thiamine pyrophosphate ABC transporter permease</fullName>
    </submittedName>
</protein>
<keyword evidence="11" id="KW-1185">Reference proteome</keyword>
<feature type="transmembrane region" description="Helical" evidence="8">
    <location>
        <begin position="138"/>
        <end position="161"/>
    </location>
</feature>
<keyword evidence="7 8" id="KW-0472">Membrane</keyword>
<feature type="domain" description="ABC transmembrane type-1" evidence="9">
    <location>
        <begin position="334"/>
        <end position="530"/>
    </location>
</feature>
<evidence type="ECO:0000256" key="7">
    <source>
        <dbReference type="ARBA" id="ARBA00023136"/>
    </source>
</evidence>